<dbReference type="GO" id="GO:0009073">
    <property type="term" value="P:aromatic amino acid family biosynthetic process"/>
    <property type="evidence" value="ECO:0007669"/>
    <property type="project" value="UniProtKB-KW"/>
</dbReference>
<organism evidence="7 8">
    <name type="scientific">Phoenicibacter congonensis</name>
    <dbReference type="NCBI Taxonomy" id="1944646"/>
    <lineage>
        <taxon>Bacteria</taxon>
        <taxon>Bacillati</taxon>
        <taxon>Actinomycetota</taxon>
        <taxon>Coriobacteriia</taxon>
        <taxon>Eggerthellales</taxon>
        <taxon>Eggerthellaceae</taxon>
        <taxon>Phoenicibacter</taxon>
    </lineage>
</organism>
<gene>
    <name evidence="7" type="ORF">Q3982_00645</name>
</gene>
<dbReference type="GO" id="GO:0004764">
    <property type="term" value="F:shikimate 3-dehydrogenase (NADP+) activity"/>
    <property type="evidence" value="ECO:0007669"/>
    <property type="project" value="UniProtKB-EC"/>
</dbReference>
<dbReference type="CDD" id="cd01065">
    <property type="entry name" value="NAD_bind_Shikimate_DH"/>
    <property type="match status" value="1"/>
</dbReference>
<dbReference type="EC" id="1.1.1.25" evidence="2"/>
<dbReference type="EMBL" id="JAUMVS010000004">
    <property type="protein sequence ID" value="MDO4841173.1"/>
    <property type="molecule type" value="Genomic_DNA"/>
</dbReference>
<name>A0AA43RG21_9ACTN</name>
<keyword evidence="8" id="KW-1185">Reference proteome</keyword>
<dbReference type="Pfam" id="PF01488">
    <property type="entry name" value="Shikimate_DH"/>
    <property type="match status" value="1"/>
</dbReference>
<dbReference type="AlphaFoldDB" id="A0AA43RG21"/>
<evidence type="ECO:0000259" key="6">
    <source>
        <dbReference type="Pfam" id="PF08501"/>
    </source>
</evidence>
<comment type="pathway">
    <text evidence="1">Metabolic intermediate biosynthesis; chorismate biosynthesis; chorismate from D-erythrose 4-phosphate and phosphoenolpyruvate: step 4/7.</text>
</comment>
<dbReference type="Pfam" id="PF08501">
    <property type="entry name" value="Shikimate_dh_N"/>
    <property type="match status" value="1"/>
</dbReference>
<keyword evidence="3" id="KW-0057">Aromatic amino acid biosynthesis</keyword>
<dbReference type="InterPro" id="IPR013708">
    <property type="entry name" value="Shikimate_DH-bd_N"/>
</dbReference>
<comment type="catalytic activity">
    <reaction evidence="4">
        <text>shikimate + NADP(+) = 3-dehydroshikimate + NADPH + H(+)</text>
        <dbReference type="Rhea" id="RHEA:17737"/>
        <dbReference type="ChEBI" id="CHEBI:15378"/>
        <dbReference type="ChEBI" id="CHEBI:16630"/>
        <dbReference type="ChEBI" id="CHEBI:36208"/>
        <dbReference type="ChEBI" id="CHEBI:57783"/>
        <dbReference type="ChEBI" id="CHEBI:58349"/>
        <dbReference type="EC" id="1.1.1.25"/>
    </reaction>
</comment>
<sequence>MTTQKKMYLLGAGISHSKSPAHWRATFLERGLNWTYDLMDLPSQPAAIEFIHSHDYIAINITTPWKKLAMDCADEVDAISNFANGCNFLINKNDKLYGYNVDGLGCVADLQSKGIDLANKKIIVCGTGPTARSVACALAFEHAKVIMLTRYTHKEGELQIRDKVINVVDYDHCDDLVRNADIVINATTLGMMQTDPSPLDASLLNSNQIVFDCVYGHGETQILKDAKNVGATHYDGSGMLESQASCCEKLLFAE</sequence>
<dbReference type="InterPro" id="IPR022893">
    <property type="entry name" value="Shikimate_DH_fam"/>
</dbReference>
<evidence type="ECO:0000313" key="8">
    <source>
        <dbReference type="Proteomes" id="UP001168575"/>
    </source>
</evidence>
<evidence type="ECO:0000256" key="1">
    <source>
        <dbReference type="ARBA" id="ARBA00004871"/>
    </source>
</evidence>
<dbReference type="PANTHER" id="PTHR21089">
    <property type="entry name" value="SHIKIMATE DEHYDROGENASE"/>
    <property type="match status" value="1"/>
</dbReference>
<dbReference type="Gene3D" id="3.40.50.720">
    <property type="entry name" value="NAD(P)-binding Rossmann-like Domain"/>
    <property type="match status" value="1"/>
</dbReference>
<dbReference type="PANTHER" id="PTHR21089:SF1">
    <property type="entry name" value="BIFUNCTIONAL 3-DEHYDROQUINATE DEHYDRATASE_SHIKIMATE DEHYDROGENASE, CHLOROPLASTIC"/>
    <property type="match status" value="1"/>
</dbReference>
<protein>
    <recommendedName>
        <fullName evidence="2">shikimate dehydrogenase (NADP(+))</fullName>
        <ecNumber evidence="2">1.1.1.25</ecNumber>
    </recommendedName>
</protein>
<evidence type="ECO:0000256" key="2">
    <source>
        <dbReference type="ARBA" id="ARBA00012962"/>
    </source>
</evidence>
<dbReference type="GO" id="GO:0050661">
    <property type="term" value="F:NADP binding"/>
    <property type="evidence" value="ECO:0007669"/>
    <property type="project" value="TreeGrafter"/>
</dbReference>
<accession>A0AA43RG21</accession>
<dbReference type="SUPFAM" id="SSF53223">
    <property type="entry name" value="Aminoacid dehydrogenase-like, N-terminal domain"/>
    <property type="match status" value="1"/>
</dbReference>
<feature type="domain" description="Shikimate dehydrogenase substrate binding N-terminal" evidence="6">
    <location>
        <begin position="9"/>
        <end position="87"/>
    </location>
</feature>
<dbReference type="InterPro" id="IPR046346">
    <property type="entry name" value="Aminoacid_DH-like_N_sf"/>
</dbReference>
<keyword evidence="3" id="KW-0028">Amino-acid biosynthesis</keyword>
<dbReference type="InterPro" id="IPR006151">
    <property type="entry name" value="Shikm_DH/Glu-tRNA_Rdtase"/>
</dbReference>
<evidence type="ECO:0000259" key="5">
    <source>
        <dbReference type="Pfam" id="PF01488"/>
    </source>
</evidence>
<dbReference type="Gene3D" id="3.40.50.10860">
    <property type="entry name" value="Leucine Dehydrogenase, chain A, domain 1"/>
    <property type="match status" value="1"/>
</dbReference>
<evidence type="ECO:0000313" key="7">
    <source>
        <dbReference type="EMBL" id="MDO4841173.1"/>
    </source>
</evidence>
<dbReference type="Proteomes" id="UP001168575">
    <property type="component" value="Unassembled WGS sequence"/>
</dbReference>
<dbReference type="GO" id="GO:0009423">
    <property type="term" value="P:chorismate biosynthetic process"/>
    <property type="evidence" value="ECO:0007669"/>
    <property type="project" value="TreeGrafter"/>
</dbReference>
<dbReference type="GO" id="GO:0005829">
    <property type="term" value="C:cytosol"/>
    <property type="evidence" value="ECO:0007669"/>
    <property type="project" value="TreeGrafter"/>
</dbReference>
<comment type="caution">
    <text evidence="7">The sequence shown here is derived from an EMBL/GenBank/DDBJ whole genome shotgun (WGS) entry which is preliminary data.</text>
</comment>
<dbReference type="GO" id="GO:0019632">
    <property type="term" value="P:shikimate metabolic process"/>
    <property type="evidence" value="ECO:0007669"/>
    <property type="project" value="TreeGrafter"/>
</dbReference>
<evidence type="ECO:0000256" key="3">
    <source>
        <dbReference type="ARBA" id="ARBA00023141"/>
    </source>
</evidence>
<feature type="domain" description="Quinate/shikimate 5-dehydrogenase/glutamyl-tRNA reductase" evidence="5">
    <location>
        <begin position="115"/>
        <end position="188"/>
    </location>
</feature>
<dbReference type="InterPro" id="IPR036291">
    <property type="entry name" value="NAD(P)-bd_dom_sf"/>
</dbReference>
<reference evidence="7" key="1">
    <citation type="submission" date="2023-07" db="EMBL/GenBank/DDBJ databases">
        <title>Between Cages and Wild: Unraveling the Impact of Captivity on Animal Microbiomes and Antimicrobial Resistance.</title>
        <authorList>
            <person name="Schmartz G.P."/>
            <person name="Rehner J."/>
            <person name="Schuff M.J."/>
            <person name="Becker S.L."/>
            <person name="Kravczyk M."/>
            <person name="Gurevich A."/>
            <person name="Francke R."/>
            <person name="Mueller R."/>
            <person name="Keller V."/>
            <person name="Keller A."/>
        </authorList>
    </citation>
    <scope>NUCLEOTIDE SEQUENCE</scope>
    <source>
        <strain evidence="7">S12M_St_49</strain>
    </source>
</reference>
<evidence type="ECO:0000256" key="4">
    <source>
        <dbReference type="ARBA" id="ARBA00049442"/>
    </source>
</evidence>
<dbReference type="SUPFAM" id="SSF51735">
    <property type="entry name" value="NAD(P)-binding Rossmann-fold domains"/>
    <property type="match status" value="1"/>
</dbReference>
<proteinExistence type="predicted"/>